<keyword evidence="1" id="KW-0472">Membrane</keyword>
<feature type="transmembrane region" description="Helical" evidence="1">
    <location>
        <begin position="7"/>
        <end position="26"/>
    </location>
</feature>
<evidence type="ECO:0000313" key="2">
    <source>
        <dbReference type="EMBL" id="MCD2518432.1"/>
    </source>
</evidence>
<dbReference type="RefSeq" id="WP_231059719.1">
    <property type="nucleotide sequence ID" value="NZ_JAJNOC010000007.1"/>
</dbReference>
<protein>
    <submittedName>
        <fullName evidence="2">Uncharacterized protein</fullName>
    </submittedName>
</protein>
<reference evidence="2" key="1">
    <citation type="submission" date="2021-11" db="EMBL/GenBank/DDBJ databases">
        <title>The complete genome of Massilia sp sp. G4R7.</title>
        <authorList>
            <person name="Liu L."/>
            <person name="Yue J."/>
            <person name="Yuan J."/>
            <person name="Yang F."/>
            <person name="Li L."/>
        </authorList>
    </citation>
    <scope>NUCLEOTIDE SEQUENCE</scope>
    <source>
        <strain evidence="2">G4R7</strain>
    </source>
</reference>
<feature type="transmembrane region" description="Helical" evidence="1">
    <location>
        <begin position="38"/>
        <end position="56"/>
    </location>
</feature>
<proteinExistence type="predicted"/>
<keyword evidence="1" id="KW-0812">Transmembrane</keyword>
<sequence>MRGWLKGALLSSSVFGASWLGAVSYWRSTNRMPSVLDLLTWLALLPLALLLAFWVGRRIMAARAAPAAAAAPEAPAAPAAAPALPALAILAAAVRTPHGSSAQELAQAVAEGRARAGLDPELVDVEGFPVMSARAGLDAIAEIRAELDAWRSAAGLADPRFTHEQWRALALGAAAAGELLMQAAGHPQLQAATDGAHDAAAPLLQIHAALASGWSEEQRTVIAAWLGALAAQAGWPDKRVESSCLPVGAPALLARLADRAHHAGAPVFAIVLDFGSQIGDTAAQELAAQGALFAAANPQGLIPGEAAAGLLVADGMQAAGFGLPATALQLASAPRSAAEAGRKPDAARLRSLATTLLPDADDAAAVSALYADTGHRSAGLMELMKFARDALPHLDPGQDLHSLGAACGHCGHGDEAPFLAAIALAHQHVLDTAGAALCVGNEHPLQRHAALVRPDAALS</sequence>
<name>A0ABS8Q9K2_9BURK</name>
<keyword evidence="1" id="KW-1133">Transmembrane helix</keyword>
<dbReference type="Proteomes" id="UP001179361">
    <property type="component" value="Unassembled WGS sequence"/>
</dbReference>
<comment type="caution">
    <text evidence="2">The sequence shown here is derived from an EMBL/GenBank/DDBJ whole genome shotgun (WGS) entry which is preliminary data.</text>
</comment>
<gene>
    <name evidence="2" type="ORF">LQ564_19200</name>
</gene>
<dbReference type="EMBL" id="JAJNOC010000007">
    <property type="protein sequence ID" value="MCD2518432.1"/>
    <property type="molecule type" value="Genomic_DNA"/>
</dbReference>
<organism evidence="2 3">
    <name type="scientific">Massilia phyllostachyos</name>
    <dbReference type="NCBI Taxonomy" id="2898585"/>
    <lineage>
        <taxon>Bacteria</taxon>
        <taxon>Pseudomonadati</taxon>
        <taxon>Pseudomonadota</taxon>
        <taxon>Betaproteobacteria</taxon>
        <taxon>Burkholderiales</taxon>
        <taxon>Oxalobacteraceae</taxon>
        <taxon>Telluria group</taxon>
        <taxon>Massilia</taxon>
    </lineage>
</organism>
<evidence type="ECO:0000256" key="1">
    <source>
        <dbReference type="SAM" id="Phobius"/>
    </source>
</evidence>
<accession>A0ABS8Q9K2</accession>
<evidence type="ECO:0000313" key="3">
    <source>
        <dbReference type="Proteomes" id="UP001179361"/>
    </source>
</evidence>
<keyword evidence="3" id="KW-1185">Reference proteome</keyword>